<dbReference type="Proteomes" id="UP000705283">
    <property type="component" value="Unassembled WGS sequence"/>
</dbReference>
<proteinExistence type="predicted"/>
<evidence type="ECO:0000256" key="1">
    <source>
        <dbReference type="SAM" id="MobiDB-lite"/>
    </source>
</evidence>
<reference evidence="2" key="1">
    <citation type="submission" date="2020-11" db="EMBL/GenBank/DDBJ databases">
        <authorList>
            <person name="Lee S.D."/>
        </authorList>
    </citation>
    <scope>NUCLEOTIDE SEQUENCE</scope>
    <source>
        <strain evidence="2">SAP-2</strain>
    </source>
</reference>
<evidence type="ECO:0000313" key="3">
    <source>
        <dbReference type="Proteomes" id="UP000705283"/>
    </source>
</evidence>
<dbReference type="RefSeq" id="WP_152200289.1">
    <property type="nucleotide sequence ID" value="NZ_JADMKS010000001.1"/>
</dbReference>
<dbReference type="Pfam" id="PF05069">
    <property type="entry name" value="Phage_tail_S"/>
    <property type="match status" value="2"/>
</dbReference>
<dbReference type="InterPro" id="IPR006522">
    <property type="entry name" value="Phage_virion_morphogenesis"/>
</dbReference>
<dbReference type="AlphaFoldDB" id="A0AA40WYS7"/>
<dbReference type="EMBL" id="JADMKS010000001">
    <property type="protein sequence ID" value="MBF6635568.1"/>
    <property type="molecule type" value="Genomic_DNA"/>
</dbReference>
<accession>A0AA40WYS7</accession>
<evidence type="ECO:0000313" key="2">
    <source>
        <dbReference type="EMBL" id="MBF6635568.1"/>
    </source>
</evidence>
<reference evidence="2" key="2">
    <citation type="submission" date="2022-09" db="EMBL/GenBank/DDBJ databases">
        <title>Rouxiella aceris sp. nov., isolated from tree sap and emended description of the genus Rhouxiella.</title>
        <authorList>
            <person name="Kim I.S."/>
        </authorList>
    </citation>
    <scope>NUCLEOTIDE SEQUENCE</scope>
    <source>
        <strain evidence="2">SAP-2</strain>
    </source>
</reference>
<protein>
    <submittedName>
        <fullName evidence="2">Phage virion morphogenesis protein</fullName>
    </submittedName>
</protein>
<name>A0AA40WYS7_9GAMM</name>
<feature type="region of interest" description="Disordered" evidence="1">
    <location>
        <begin position="34"/>
        <end position="61"/>
    </location>
</feature>
<organism evidence="2 3">
    <name type="scientific">Rouxiella silvae</name>
    <dbReference type="NCBI Taxonomy" id="1646373"/>
    <lineage>
        <taxon>Bacteria</taxon>
        <taxon>Pseudomonadati</taxon>
        <taxon>Pseudomonadota</taxon>
        <taxon>Gammaproteobacteria</taxon>
        <taxon>Enterobacterales</taxon>
        <taxon>Yersiniaceae</taxon>
        <taxon>Rouxiella</taxon>
    </lineage>
</organism>
<comment type="caution">
    <text evidence="2">The sequence shown here is derived from an EMBL/GenBank/DDBJ whole genome shotgun (WGS) entry which is preliminary data.</text>
</comment>
<gene>
    <name evidence="2" type="ORF">ITX54_02665</name>
</gene>
<sequence>MSETPLFHELDALLRDVVGVTKPTTRRAMARRIAGDLRRSQQKRIGQQKNPDGTAFEARKKKTLGTQGGVSFIRDGEVRRLRNWRHSKGRYGDRMITGFDEEKGGIRSFLRADIERYLSIDLARKTTAKTSKNPMFRKLRAARFLRADAYPDAVVVGFKGSAAKIARVHQYGLTDQVAHRASAKYPARQLLGLTEQDIESIADAVFSALEGATQ</sequence>
<dbReference type="NCBIfam" id="TIGR01635">
    <property type="entry name" value="tail_comp_S"/>
    <property type="match status" value="2"/>
</dbReference>